<gene>
    <name evidence="2" type="ORF">HannXRQ_Chr12g0358961</name>
</gene>
<accession>A0A251T0D9</accession>
<keyword evidence="1" id="KW-0732">Signal</keyword>
<feature type="signal peptide" evidence="1">
    <location>
        <begin position="1"/>
        <end position="16"/>
    </location>
</feature>
<evidence type="ECO:0000313" key="2">
    <source>
        <dbReference type="EMBL" id="OTG04132.1"/>
    </source>
</evidence>
<dbReference type="EMBL" id="CM007901">
    <property type="protein sequence ID" value="OTG04132.1"/>
    <property type="molecule type" value="Genomic_DNA"/>
</dbReference>
<dbReference type="AlphaFoldDB" id="A0A251T0D9"/>
<evidence type="ECO:0000256" key="1">
    <source>
        <dbReference type="SAM" id="SignalP"/>
    </source>
</evidence>
<dbReference type="Proteomes" id="UP000215914">
    <property type="component" value="Chromosome 12"/>
</dbReference>
<name>A0A251T0D9_HELAN</name>
<keyword evidence="3" id="KW-1185">Reference proteome</keyword>
<proteinExistence type="predicted"/>
<sequence>MVAHLLPVYLLSLCETCVEEIVSQRRNRIVKNDDTFVAIDYTCNEYVNVAATSAESC</sequence>
<organism evidence="2 3">
    <name type="scientific">Helianthus annuus</name>
    <name type="common">Common sunflower</name>
    <dbReference type="NCBI Taxonomy" id="4232"/>
    <lineage>
        <taxon>Eukaryota</taxon>
        <taxon>Viridiplantae</taxon>
        <taxon>Streptophyta</taxon>
        <taxon>Embryophyta</taxon>
        <taxon>Tracheophyta</taxon>
        <taxon>Spermatophyta</taxon>
        <taxon>Magnoliopsida</taxon>
        <taxon>eudicotyledons</taxon>
        <taxon>Gunneridae</taxon>
        <taxon>Pentapetalae</taxon>
        <taxon>asterids</taxon>
        <taxon>campanulids</taxon>
        <taxon>Asterales</taxon>
        <taxon>Asteraceae</taxon>
        <taxon>Asteroideae</taxon>
        <taxon>Heliantheae alliance</taxon>
        <taxon>Heliantheae</taxon>
        <taxon>Helianthus</taxon>
    </lineage>
</organism>
<dbReference type="InParanoid" id="A0A251T0D9"/>
<feature type="chain" id="PRO_5013100813" evidence="1">
    <location>
        <begin position="17"/>
        <end position="57"/>
    </location>
</feature>
<reference evidence="3" key="1">
    <citation type="journal article" date="2017" name="Nature">
        <title>The sunflower genome provides insights into oil metabolism, flowering and Asterid evolution.</title>
        <authorList>
            <person name="Badouin H."/>
            <person name="Gouzy J."/>
            <person name="Grassa C.J."/>
            <person name="Murat F."/>
            <person name="Staton S.E."/>
            <person name="Cottret L."/>
            <person name="Lelandais-Briere C."/>
            <person name="Owens G.L."/>
            <person name="Carrere S."/>
            <person name="Mayjonade B."/>
            <person name="Legrand L."/>
            <person name="Gill N."/>
            <person name="Kane N.C."/>
            <person name="Bowers J.E."/>
            <person name="Hubner S."/>
            <person name="Bellec A."/>
            <person name="Berard A."/>
            <person name="Berges H."/>
            <person name="Blanchet N."/>
            <person name="Boniface M.C."/>
            <person name="Brunel D."/>
            <person name="Catrice O."/>
            <person name="Chaidir N."/>
            <person name="Claudel C."/>
            <person name="Donnadieu C."/>
            <person name="Faraut T."/>
            <person name="Fievet G."/>
            <person name="Helmstetter N."/>
            <person name="King M."/>
            <person name="Knapp S.J."/>
            <person name="Lai Z."/>
            <person name="Le Paslier M.C."/>
            <person name="Lippi Y."/>
            <person name="Lorenzon L."/>
            <person name="Mandel J.R."/>
            <person name="Marage G."/>
            <person name="Marchand G."/>
            <person name="Marquand E."/>
            <person name="Bret-Mestries E."/>
            <person name="Morien E."/>
            <person name="Nambeesan S."/>
            <person name="Nguyen T."/>
            <person name="Pegot-Espagnet P."/>
            <person name="Pouilly N."/>
            <person name="Raftis F."/>
            <person name="Sallet E."/>
            <person name="Schiex T."/>
            <person name="Thomas J."/>
            <person name="Vandecasteele C."/>
            <person name="Vares D."/>
            <person name="Vear F."/>
            <person name="Vautrin S."/>
            <person name="Crespi M."/>
            <person name="Mangin B."/>
            <person name="Burke J.M."/>
            <person name="Salse J."/>
            <person name="Munos S."/>
            <person name="Vincourt P."/>
            <person name="Rieseberg L.H."/>
            <person name="Langlade N.B."/>
        </authorList>
    </citation>
    <scope>NUCLEOTIDE SEQUENCE [LARGE SCALE GENOMIC DNA]</scope>
    <source>
        <strain evidence="3">cv. SF193</strain>
    </source>
</reference>
<evidence type="ECO:0000313" key="3">
    <source>
        <dbReference type="Proteomes" id="UP000215914"/>
    </source>
</evidence>
<protein>
    <submittedName>
        <fullName evidence="2">Uncharacterized protein</fullName>
    </submittedName>
</protein>